<sequence>MPAELPAVAAGPTIHDHLRRNLDESGRLTDPSLPDDAAVQARSRLPWAPGAQDGVFVHHASGSGGEDHAADLTALLVAAAVEPSPQRLRDLYEHAVRVEVLHAIDDVIDRLKDAGANPGAIHALARWLVTTAADRGPVKVGIALLGATGLGDLLDVVRTLGAHDEFTLYAAVAVSNALPDPERELWALAKAVDGWGRVHCVERLRDTTDPAIRGWILREGFRTSVMDQYLAHIAATTGGLLEALRSPQVYREVLTAAGAIFQALFDIGGPAQDISHYTDAAAAIEAYLTHMALQATSLTDLVALADIHSFLTDDYWWDDPHANGWTPRRRQACLDRATELIADPRWTRPVEDGLDSLDPDEFSLADKAARAREIDTFTQHLRWIERDPFGAWWYTAWLQADPTRAEQLITLAGNLLPLDDIGTGPADELGLGQQWRAHNALQWTIQALQGHPGHGADLLITALRGPVVGNRTSALSTVATWPPDTWSDDLRAELATVAATDPSDTLREKATTLLATT</sequence>
<dbReference type="AlphaFoldDB" id="A0A421B3J3"/>
<keyword evidence="2" id="KW-1185">Reference proteome</keyword>
<evidence type="ECO:0000313" key="1">
    <source>
        <dbReference type="EMBL" id="RLK58937.1"/>
    </source>
</evidence>
<accession>A0A421B3J3</accession>
<name>A0A421B3J3_9PSEU</name>
<reference evidence="1 2" key="1">
    <citation type="submission" date="2018-10" db="EMBL/GenBank/DDBJ databases">
        <title>Genomic Encyclopedia of Archaeal and Bacterial Type Strains, Phase II (KMG-II): from individual species to whole genera.</title>
        <authorList>
            <person name="Goeker M."/>
        </authorList>
    </citation>
    <scope>NUCLEOTIDE SEQUENCE [LARGE SCALE GENOMIC DNA]</scope>
    <source>
        <strain evidence="1 2">DSM 45657</strain>
    </source>
</reference>
<proteinExistence type="predicted"/>
<comment type="caution">
    <text evidence="1">The sequence shown here is derived from an EMBL/GenBank/DDBJ whole genome shotgun (WGS) entry which is preliminary data.</text>
</comment>
<organism evidence="1 2">
    <name type="scientific">Actinokineospora cianjurensis</name>
    <dbReference type="NCBI Taxonomy" id="585224"/>
    <lineage>
        <taxon>Bacteria</taxon>
        <taxon>Bacillati</taxon>
        <taxon>Actinomycetota</taxon>
        <taxon>Actinomycetes</taxon>
        <taxon>Pseudonocardiales</taxon>
        <taxon>Pseudonocardiaceae</taxon>
        <taxon>Actinokineospora</taxon>
    </lineage>
</organism>
<dbReference type="OrthoDB" id="8402552at2"/>
<dbReference type="EMBL" id="RCDD01000002">
    <property type="protein sequence ID" value="RLK58937.1"/>
    <property type="molecule type" value="Genomic_DNA"/>
</dbReference>
<gene>
    <name evidence="1" type="ORF">CLV68_3418</name>
</gene>
<dbReference type="Proteomes" id="UP000282454">
    <property type="component" value="Unassembled WGS sequence"/>
</dbReference>
<protein>
    <submittedName>
        <fullName evidence="1">Uncharacterized protein</fullName>
    </submittedName>
</protein>
<dbReference type="RefSeq" id="WP_121391851.1">
    <property type="nucleotide sequence ID" value="NZ_RCDD01000002.1"/>
</dbReference>
<evidence type="ECO:0000313" key="2">
    <source>
        <dbReference type="Proteomes" id="UP000282454"/>
    </source>
</evidence>